<dbReference type="InterPro" id="IPR031315">
    <property type="entry name" value="LNS2/PITP"/>
</dbReference>
<feature type="compositionally biased region" description="Polar residues" evidence="3">
    <location>
        <begin position="131"/>
        <end position="146"/>
    </location>
</feature>
<gene>
    <name evidence="5" type="ORF">CSKR_112868</name>
</gene>
<dbReference type="SMART" id="SM00775">
    <property type="entry name" value="LNS2"/>
    <property type="match status" value="1"/>
</dbReference>
<feature type="domain" description="LNS2/PITP" evidence="4">
    <location>
        <begin position="431"/>
        <end position="595"/>
    </location>
</feature>
<protein>
    <submittedName>
        <fullName evidence="5">Phosphatidate phosphatase pah1</fullName>
    </submittedName>
</protein>
<evidence type="ECO:0000313" key="5">
    <source>
        <dbReference type="EMBL" id="KAG5452440.1"/>
    </source>
</evidence>
<feature type="region of interest" description="Disordered" evidence="3">
    <location>
        <begin position="120"/>
        <end position="146"/>
    </location>
</feature>
<accession>A0A8T1MTP6</accession>
<evidence type="ECO:0000256" key="2">
    <source>
        <dbReference type="ARBA" id="ARBA00005476"/>
    </source>
</evidence>
<comment type="catalytic activity">
    <reaction evidence="1">
        <text>a 1,2-diacyl-sn-glycero-3-phosphate + H2O = a 1,2-diacyl-sn-glycerol + phosphate</text>
        <dbReference type="Rhea" id="RHEA:27429"/>
        <dbReference type="ChEBI" id="CHEBI:15377"/>
        <dbReference type="ChEBI" id="CHEBI:17815"/>
        <dbReference type="ChEBI" id="CHEBI:43474"/>
        <dbReference type="ChEBI" id="CHEBI:58608"/>
        <dbReference type="EC" id="3.1.3.4"/>
    </reaction>
    <physiologicalReaction direction="left-to-right" evidence="1">
        <dbReference type="Rhea" id="RHEA:27430"/>
    </physiologicalReaction>
</comment>
<dbReference type="SUPFAM" id="SSF56784">
    <property type="entry name" value="HAD-like"/>
    <property type="match status" value="1"/>
</dbReference>
<reference evidence="5 6" key="2">
    <citation type="journal article" date="2021" name="Genomics">
        <title>High-quality reference genome for Clonorchis sinensis.</title>
        <authorList>
            <person name="Young N.D."/>
            <person name="Stroehlein A.J."/>
            <person name="Kinkar L."/>
            <person name="Wang T."/>
            <person name="Sohn W.M."/>
            <person name="Chang B.C.H."/>
            <person name="Kaur P."/>
            <person name="Weisz D."/>
            <person name="Dudchenko O."/>
            <person name="Aiden E.L."/>
            <person name="Korhonen P.K."/>
            <person name="Gasser R.B."/>
        </authorList>
    </citation>
    <scope>NUCLEOTIDE SEQUENCE [LARGE SCALE GENOMIC DNA]</scope>
    <source>
        <strain evidence="5">Cs-k2</strain>
    </source>
</reference>
<feature type="compositionally biased region" description="Polar residues" evidence="3">
    <location>
        <begin position="303"/>
        <end position="316"/>
    </location>
</feature>
<dbReference type="AlphaFoldDB" id="A0A8T1MTP6"/>
<dbReference type="GO" id="GO:0008195">
    <property type="term" value="F:phosphatidate phosphatase activity"/>
    <property type="evidence" value="ECO:0007669"/>
    <property type="project" value="UniProtKB-EC"/>
</dbReference>
<evidence type="ECO:0000256" key="3">
    <source>
        <dbReference type="SAM" id="MobiDB-lite"/>
    </source>
</evidence>
<dbReference type="PANTHER" id="PTHR12181:SF12">
    <property type="entry name" value="PHOSPHATIDATE PHOSPHATASE"/>
    <property type="match status" value="1"/>
</dbReference>
<dbReference type="InterPro" id="IPR023214">
    <property type="entry name" value="HAD_sf"/>
</dbReference>
<feature type="region of interest" description="Disordered" evidence="3">
    <location>
        <begin position="289"/>
        <end position="349"/>
    </location>
</feature>
<evidence type="ECO:0000256" key="1">
    <source>
        <dbReference type="ARBA" id="ARBA00001180"/>
    </source>
</evidence>
<reference evidence="5 6" key="1">
    <citation type="journal article" date="2018" name="Biotechnol. Adv.">
        <title>Improved genomic resources and new bioinformatic workflow for the carcinogenic parasite Clonorchis sinensis: Biotechnological implications.</title>
        <authorList>
            <person name="Wang D."/>
            <person name="Korhonen P.K."/>
            <person name="Gasser R.B."/>
            <person name="Young N.D."/>
        </authorList>
    </citation>
    <scope>NUCLEOTIDE SEQUENCE [LARGE SCALE GENOMIC DNA]</scope>
    <source>
        <strain evidence="5">Cs-k2</strain>
    </source>
</reference>
<dbReference type="Proteomes" id="UP000286415">
    <property type="component" value="Unassembled WGS sequence"/>
</dbReference>
<feature type="compositionally biased region" description="Polar residues" evidence="3">
    <location>
        <begin position="329"/>
        <end position="338"/>
    </location>
</feature>
<comment type="caution">
    <text evidence="5">The sequence shown here is derived from an EMBL/GenBank/DDBJ whole genome shotgun (WGS) entry which is preliminary data.</text>
</comment>
<evidence type="ECO:0000259" key="4">
    <source>
        <dbReference type="SMART" id="SM00775"/>
    </source>
</evidence>
<name>A0A8T1MTP6_CLOSI</name>
<dbReference type="OrthoDB" id="4567at2759"/>
<dbReference type="InterPro" id="IPR013209">
    <property type="entry name" value="LNS2"/>
</dbReference>
<evidence type="ECO:0000313" key="6">
    <source>
        <dbReference type="Proteomes" id="UP000286415"/>
    </source>
</evidence>
<dbReference type="Pfam" id="PF04571">
    <property type="entry name" value="Lipin_N"/>
    <property type="match status" value="1"/>
</dbReference>
<comment type="similarity">
    <text evidence="2">Belongs to the lipin family.</text>
</comment>
<organism evidence="5 6">
    <name type="scientific">Clonorchis sinensis</name>
    <name type="common">Chinese liver fluke</name>
    <dbReference type="NCBI Taxonomy" id="79923"/>
    <lineage>
        <taxon>Eukaryota</taxon>
        <taxon>Metazoa</taxon>
        <taxon>Spiralia</taxon>
        <taxon>Lophotrochozoa</taxon>
        <taxon>Platyhelminthes</taxon>
        <taxon>Trematoda</taxon>
        <taxon>Digenea</taxon>
        <taxon>Opisthorchiida</taxon>
        <taxon>Opisthorchiata</taxon>
        <taxon>Opisthorchiidae</taxon>
        <taxon>Clonorchis</taxon>
    </lineage>
</organism>
<dbReference type="InterPro" id="IPR036412">
    <property type="entry name" value="HAD-like_sf"/>
</dbReference>
<dbReference type="EMBL" id="NIRI02000042">
    <property type="protein sequence ID" value="KAG5452440.1"/>
    <property type="molecule type" value="Genomic_DNA"/>
</dbReference>
<sequence>MYYLDKLVSGAKEYYRSVNRANMSGAIDIVVIQQPDGTFKSTPFHVRFGKSGVLVPRSNLVEIRMNDKVVENLTMRIGSSGECFFDEPYDSQHHHSPIRLSSNIGTEGLFDKQMSLGEEDSRTDTFDFGPSSPSDNPTTSLSIQSPISTTCDDFEWNSSTSEDQDSFDLLSRQMADHLSCIENWPKDFSILKMPGKWQRRAASSLTNKSFSDNSLEQHEDDRGALNVPWSPWSVKAAMEKGCVTKLNATDVEKLTAEDFPLLWTEWEGQLMSWKQAVNKLSQNFSQVSPLKSSVDDGKVEDLQSPSQLPSWGSFPNLSEDEPDSYDIRSMSSTDSGRNSPGKRRNAFSNSSMENDFACFSDGESKRKGLKETPVEEYRPPIIQRKILMSEELKSLHLHYGSNRAVFSVTTKYQGTCQCGCFIYLWKWTEKLVISDIDGTITKSDVRGHLMPLVGLEWVHNDVVSLYHKIAANGYRFLYLSSRSVGQARSTRGMLCSLEQNGHRLPDGPILLAPFSLWRAIHKEVIQRKADEFKIACLQQVRNLFPQEAYNSTSGQLPPLVAGFGNRATDIKTYKAVGLQGSHIFTVNRLGEVVCGNDESVLATGKNRAAQASPLTYRSLTSMVNDYFPQRKVASFRS</sequence>
<dbReference type="PANTHER" id="PTHR12181">
    <property type="entry name" value="LIPIN"/>
    <property type="match status" value="1"/>
</dbReference>
<keyword evidence="6" id="KW-1185">Reference proteome</keyword>
<dbReference type="InterPro" id="IPR026058">
    <property type="entry name" value="LIPIN"/>
</dbReference>
<proteinExistence type="inferred from homology"/>
<dbReference type="InterPro" id="IPR007651">
    <property type="entry name" value="Lipin_N"/>
</dbReference>
<dbReference type="Gene3D" id="3.40.50.1000">
    <property type="entry name" value="HAD superfamily/HAD-like"/>
    <property type="match status" value="1"/>
</dbReference>
<dbReference type="Pfam" id="PF08235">
    <property type="entry name" value="LNS2"/>
    <property type="match status" value="1"/>
</dbReference>